<gene>
    <name evidence="3" type="ORF">CC78DRAFT_534867</name>
</gene>
<proteinExistence type="predicted"/>
<evidence type="ECO:0000313" key="4">
    <source>
        <dbReference type="Proteomes" id="UP000800093"/>
    </source>
</evidence>
<feature type="transmembrane region" description="Helical" evidence="2">
    <location>
        <begin position="39"/>
        <end position="56"/>
    </location>
</feature>
<comment type="caution">
    <text evidence="3">The sequence shown here is derived from an EMBL/GenBank/DDBJ whole genome shotgun (WGS) entry which is preliminary data.</text>
</comment>
<keyword evidence="2" id="KW-1133">Transmembrane helix</keyword>
<evidence type="ECO:0000256" key="2">
    <source>
        <dbReference type="SAM" id="Phobius"/>
    </source>
</evidence>
<dbReference type="OrthoDB" id="4227028at2759"/>
<protein>
    <submittedName>
        <fullName evidence="3">DUF1531-domain-containing protein</fullName>
    </submittedName>
</protein>
<keyword evidence="2" id="KW-0472">Membrane</keyword>
<organism evidence="3 4">
    <name type="scientific">Lojkania enalia</name>
    <dbReference type="NCBI Taxonomy" id="147567"/>
    <lineage>
        <taxon>Eukaryota</taxon>
        <taxon>Fungi</taxon>
        <taxon>Dikarya</taxon>
        <taxon>Ascomycota</taxon>
        <taxon>Pezizomycotina</taxon>
        <taxon>Dothideomycetes</taxon>
        <taxon>Pleosporomycetidae</taxon>
        <taxon>Pleosporales</taxon>
        <taxon>Pleosporales incertae sedis</taxon>
        <taxon>Lojkania</taxon>
    </lineage>
</organism>
<dbReference type="InterPro" id="IPR011431">
    <property type="entry name" value="Trafficking_Pga2"/>
</dbReference>
<sequence length="149" mass="17358">MASTHDPEGANPLSFLTTYWDNFTRNTKASLERMQLKDYIRLIWIVGAYLLIRPYLMKLGEKMQTKAHEKDTAETAEIHPNQLRGKIEIPGVDDSDEDNEGEAKPGDWGRNARLRQRKFIRNALEKHEERLRAEQEDESDKEIEEFLTG</sequence>
<keyword evidence="2" id="KW-0812">Transmembrane</keyword>
<feature type="compositionally biased region" description="Basic and acidic residues" evidence="1">
    <location>
        <begin position="68"/>
        <end position="77"/>
    </location>
</feature>
<dbReference type="PANTHER" id="PTHR28199">
    <property type="entry name" value="PROCESSING OF GAS1 AND ALP PROTEIN 2"/>
    <property type="match status" value="1"/>
</dbReference>
<dbReference type="Proteomes" id="UP000800093">
    <property type="component" value="Unassembled WGS sequence"/>
</dbReference>
<evidence type="ECO:0000313" key="3">
    <source>
        <dbReference type="EMBL" id="KAF2262378.1"/>
    </source>
</evidence>
<name>A0A9P4N2A7_9PLEO</name>
<feature type="region of interest" description="Disordered" evidence="1">
    <location>
        <begin position="129"/>
        <end position="149"/>
    </location>
</feature>
<dbReference type="Pfam" id="PF07543">
    <property type="entry name" value="PGA2"/>
    <property type="match status" value="1"/>
</dbReference>
<feature type="compositionally biased region" description="Acidic residues" evidence="1">
    <location>
        <begin position="91"/>
        <end position="100"/>
    </location>
</feature>
<dbReference type="PIRSF" id="PIRSF022909">
    <property type="entry name" value="UCP022909"/>
    <property type="match status" value="1"/>
</dbReference>
<accession>A0A9P4N2A7</accession>
<dbReference type="AlphaFoldDB" id="A0A9P4N2A7"/>
<dbReference type="PANTHER" id="PTHR28199:SF1">
    <property type="entry name" value="PROCESSING OF GAS1 AND ALP PROTEIN 2"/>
    <property type="match status" value="1"/>
</dbReference>
<feature type="compositionally biased region" description="Acidic residues" evidence="1">
    <location>
        <begin position="135"/>
        <end position="149"/>
    </location>
</feature>
<reference evidence="4" key="1">
    <citation type="journal article" date="2020" name="Stud. Mycol.">
        <title>101 Dothideomycetes genomes: A test case for predicting lifestyles and emergence of pathogens.</title>
        <authorList>
            <person name="Haridas S."/>
            <person name="Albert R."/>
            <person name="Binder M."/>
            <person name="Bloem J."/>
            <person name="LaButti K."/>
            <person name="Salamov A."/>
            <person name="Andreopoulos B."/>
            <person name="Baker S."/>
            <person name="Barry K."/>
            <person name="Bills G."/>
            <person name="Bluhm B."/>
            <person name="Cannon C."/>
            <person name="Castanera R."/>
            <person name="Culley D."/>
            <person name="Daum C."/>
            <person name="Ezra D."/>
            <person name="Gonzalez J."/>
            <person name="Henrissat B."/>
            <person name="Kuo A."/>
            <person name="Liang C."/>
            <person name="Lipzen A."/>
            <person name="Lutzoni F."/>
            <person name="Magnuson J."/>
            <person name="Mondo S."/>
            <person name="Nolan M."/>
            <person name="Ohm R."/>
            <person name="Pangilinan J."/>
            <person name="Park H.-J."/>
            <person name="Ramirez L."/>
            <person name="Alfaro M."/>
            <person name="Sun H."/>
            <person name="Tritt A."/>
            <person name="Yoshinaga Y."/>
            <person name="Zwiers L.-H."/>
            <person name="Turgeon B."/>
            <person name="Goodwin S."/>
            <person name="Spatafora J."/>
            <person name="Crous P."/>
            <person name="Grigoriev I."/>
        </authorList>
    </citation>
    <scope>NUCLEOTIDE SEQUENCE [LARGE SCALE GENOMIC DNA]</scope>
    <source>
        <strain evidence="4">CBS 304.66</strain>
    </source>
</reference>
<dbReference type="EMBL" id="ML986641">
    <property type="protein sequence ID" value="KAF2262378.1"/>
    <property type="molecule type" value="Genomic_DNA"/>
</dbReference>
<dbReference type="GO" id="GO:0015031">
    <property type="term" value="P:protein transport"/>
    <property type="evidence" value="ECO:0007669"/>
    <property type="project" value="TreeGrafter"/>
</dbReference>
<keyword evidence="4" id="KW-1185">Reference proteome</keyword>
<feature type="region of interest" description="Disordered" evidence="1">
    <location>
        <begin position="68"/>
        <end position="110"/>
    </location>
</feature>
<evidence type="ECO:0000256" key="1">
    <source>
        <dbReference type="SAM" id="MobiDB-lite"/>
    </source>
</evidence>